<dbReference type="InParanoid" id="Q9RTI8"/>
<evidence type="ECO:0000256" key="1">
    <source>
        <dbReference type="ARBA" id="ARBA00001946"/>
    </source>
</evidence>
<proteinExistence type="predicted"/>
<dbReference type="Gene3D" id="3.90.79.10">
    <property type="entry name" value="Nucleoside Triphosphate Pyrophosphohydrolase"/>
    <property type="match status" value="1"/>
</dbReference>
<keyword evidence="5" id="KW-1185">Reference proteome</keyword>
<dbReference type="EMBL" id="AE000513">
    <property type="protein sequence ID" value="AAF11330.1"/>
    <property type="molecule type" value="Genomic_DNA"/>
</dbReference>
<dbReference type="SUPFAM" id="SSF55811">
    <property type="entry name" value="Nudix"/>
    <property type="match status" value="1"/>
</dbReference>
<dbReference type="OrthoDB" id="9804442at2"/>
<comment type="cofactor">
    <cofactor evidence="1">
        <name>Mg(2+)</name>
        <dbReference type="ChEBI" id="CHEBI:18420"/>
    </cofactor>
</comment>
<accession>Q9RTI8</accession>
<protein>
    <submittedName>
        <fullName evidence="4">MutT/nudix family protein</fullName>
    </submittedName>
</protein>
<dbReference type="STRING" id="243230.DR_1776"/>
<feature type="domain" description="Nudix hydrolase" evidence="3">
    <location>
        <begin position="28"/>
        <end position="164"/>
    </location>
</feature>
<sequence>MPPLGVDVWGEWGVRLPGMTDIRLPLGGLKFSVRVALLCVRNGELLVQTSEANAPEPFFFLPGGALSTDEDAATCARREWEEETGLLCGPLRLVAVVENFFGPPEKRQHEIGFYFRLEEVPAELPHGAFSVLDNTDTGFEWVRLDELGARPVYPLLVRDLLSVPVGEVRHLVIRS</sequence>
<dbReference type="PANTHER" id="PTHR43046">
    <property type="entry name" value="GDP-MANNOSE MANNOSYL HYDROLASE"/>
    <property type="match status" value="1"/>
</dbReference>
<dbReference type="InterPro" id="IPR000086">
    <property type="entry name" value="NUDIX_hydrolase_dom"/>
</dbReference>
<dbReference type="Pfam" id="PF00293">
    <property type="entry name" value="NUDIX"/>
    <property type="match status" value="1"/>
</dbReference>
<dbReference type="PROSITE" id="PS51462">
    <property type="entry name" value="NUDIX"/>
    <property type="match status" value="1"/>
</dbReference>
<dbReference type="EnsemblBacteria" id="AAF11330">
    <property type="protein sequence ID" value="AAF11330"/>
    <property type="gene ID" value="DR_1776"/>
</dbReference>
<evidence type="ECO:0000313" key="5">
    <source>
        <dbReference type="Proteomes" id="UP000002524"/>
    </source>
</evidence>
<dbReference type="KEGG" id="dra:DR_1776"/>
<keyword evidence="2" id="KW-0378">Hydrolase</keyword>
<dbReference type="PIR" id="F75354">
    <property type="entry name" value="F75354"/>
</dbReference>
<gene>
    <name evidence="4" type="ordered locus">DR_1776</name>
</gene>
<dbReference type="SMR" id="Q9RTI8"/>
<evidence type="ECO:0000313" key="4">
    <source>
        <dbReference type="EMBL" id="AAF11330.1"/>
    </source>
</evidence>
<dbReference type="PATRIC" id="fig|243230.17.peg.1988"/>
<dbReference type="HOGENOM" id="CLU_037162_18_1_0"/>
<dbReference type="GO" id="GO:0016787">
    <property type="term" value="F:hydrolase activity"/>
    <property type="evidence" value="ECO:0007669"/>
    <property type="project" value="UniProtKB-KW"/>
</dbReference>
<evidence type="ECO:0000256" key="2">
    <source>
        <dbReference type="ARBA" id="ARBA00022801"/>
    </source>
</evidence>
<dbReference type="eggNOG" id="COG1051">
    <property type="taxonomic scope" value="Bacteria"/>
</dbReference>
<name>Q9RTI8_DEIRA</name>
<dbReference type="Proteomes" id="UP000002524">
    <property type="component" value="Chromosome 1"/>
</dbReference>
<organism evidence="4 5">
    <name type="scientific">Deinococcus radiodurans (strain ATCC 13939 / DSM 20539 / JCM 16871 / CCUG 27074 / LMG 4051 / NBRC 15346 / NCIMB 9279 / VKM B-1422 / R1)</name>
    <dbReference type="NCBI Taxonomy" id="243230"/>
    <lineage>
        <taxon>Bacteria</taxon>
        <taxon>Thermotogati</taxon>
        <taxon>Deinococcota</taxon>
        <taxon>Deinococci</taxon>
        <taxon>Deinococcales</taxon>
        <taxon>Deinococcaceae</taxon>
        <taxon>Deinococcus</taxon>
    </lineage>
</organism>
<evidence type="ECO:0000259" key="3">
    <source>
        <dbReference type="PROSITE" id="PS51462"/>
    </source>
</evidence>
<dbReference type="PaxDb" id="243230-DR_1776"/>
<dbReference type="AlphaFoldDB" id="Q9RTI8"/>
<reference evidence="4 5" key="1">
    <citation type="journal article" date="1999" name="Science">
        <title>Genome sequence of the radioresistant bacterium Deinococcus radiodurans R1.</title>
        <authorList>
            <person name="White O."/>
            <person name="Eisen J.A."/>
            <person name="Heidelberg J.F."/>
            <person name="Hickey E.K."/>
            <person name="Peterson J.D."/>
            <person name="Dodson R.J."/>
            <person name="Haft D.H."/>
            <person name="Gwinn M.L."/>
            <person name="Nelson W.C."/>
            <person name="Richardson D.L."/>
            <person name="Moffat K.S."/>
            <person name="Qin H."/>
            <person name="Jiang L."/>
            <person name="Pamphile W."/>
            <person name="Crosby M."/>
            <person name="Shen M."/>
            <person name="Vamathevan J.J."/>
            <person name="Lam P."/>
            <person name="McDonald L."/>
            <person name="Utterback T."/>
            <person name="Zalewski C."/>
            <person name="Makarova K.S."/>
            <person name="Aravind L."/>
            <person name="Daly M.J."/>
            <person name="Minton K.W."/>
            <person name="Fleischmann R.D."/>
            <person name="Ketchum K.A."/>
            <person name="Nelson K.E."/>
            <person name="Salzberg S."/>
            <person name="Smith H.O."/>
            <person name="Venter J.C."/>
            <person name="Fraser C.M."/>
        </authorList>
    </citation>
    <scope>NUCLEOTIDE SEQUENCE [LARGE SCALE GENOMIC DNA]</scope>
    <source>
        <strain evidence="5">ATCC 13939 / DSM 20539 / JCM 16871 / LMG 4051 / NBRC 15346 / NCIMB 9279 / R1 / VKM B-1422</strain>
    </source>
</reference>
<dbReference type="PANTHER" id="PTHR43046:SF16">
    <property type="entry name" value="ADP-RIBOSE PYROPHOSPHATASE YJHB-RELATED"/>
    <property type="match status" value="1"/>
</dbReference>
<dbReference type="InterPro" id="IPR015797">
    <property type="entry name" value="NUDIX_hydrolase-like_dom_sf"/>
</dbReference>